<evidence type="ECO:0000313" key="5">
    <source>
        <dbReference type="Proteomes" id="UP001306508"/>
    </source>
</evidence>
<keyword evidence="5" id="KW-1185">Reference proteome</keyword>
<feature type="domain" description="ATP adenylyltransferase C-terminal" evidence="2">
    <location>
        <begin position="192"/>
        <end position="301"/>
    </location>
</feature>
<evidence type="ECO:0008006" key="6">
    <source>
        <dbReference type="Google" id="ProtNLM"/>
    </source>
</evidence>
<dbReference type="AlphaFoldDB" id="A0AAN7WMH0"/>
<evidence type="ECO:0000259" key="3">
    <source>
        <dbReference type="Pfam" id="PF19327"/>
    </source>
</evidence>
<accession>A0AAN7WMH0</accession>
<dbReference type="PANTHER" id="PTHR38420">
    <property type="entry name" value="AP-4-A PHOSPHORYLASE II"/>
    <property type="match status" value="1"/>
</dbReference>
<evidence type="ECO:0000256" key="1">
    <source>
        <dbReference type="PIRSR" id="PIRSR000846-1"/>
    </source>
</evidence>
<dbReference type="InterPro" id="IPR009163">
    <property type="entry name" value="Ap4A_phos1/2"/>
</dbReference>
<dbReference type="InterPro" id="IPR045759">
    <property type="entry name" value="Ap4A_phos1/2_N"/>
</dbReference>
<organism evidence="4 5">
    <name type="scientific">Arxiozyma heterogenica</name>
    <dbReference type="NCBI Taxonomy" id="278026"/>
    <lineage>
        <taxon>Eukaryota</taxon>
        <taxon>Fungi</taxon>
        <taxon>Dikarya</taxon>
        <taxon>Ascomycota</taxon>
        <taxon>Saccharomycotina</taxon>
        <taxon>Saccharomycetes</taxon>
        <taxon>Saccharomycetales</taxon>
        <taxon>Saccharomycetaceae</taxon>
        <taxon>Arxiozyma</taxon>
    </lineage>
</organism>
<dbReference type="InterPro" id="IPR036265">
    <property type="entry name" value="HIT-like_sf"/>
</dbReference>
<dbReference type="GO" id="GO:0003877">
    <property type="term" value="F:ATP:ADP adenylyltransferase activity"/>
    <property type="evidence" value="ECO:0007669"/>
    <property type="project" value="InterPro"/>
</dbReference>
<dbReference type="EMBL" id="JAWIZZ010000047">
    <property type="protein sequence ID" value="KAK5779643.1"/>
    <property type="molecule type" value="Genomic_DNA"/>
</dbReference>
<dbReference type="PIRSF" id="PIRSF000846">
    <property type="entry name" value="ATP_adenylyltr"/>
    <property type="match status" value="1"/>
</dbReference>
<feature type="active site" description="Nucleophile" evidence="1">
    <location>
        <position position="154"/>
    </location>
</feature>
<dbReference type="GO" id="GO:0005524">
    <property type="term" value="F:ATP binding"/>
    <property type="evidence" value="ECO:0007669"/>
    <property type="project" value="InterPro"/>
</dbReference>
<evidence type="ECO:0000313" key="4">
    <source>
        <dbReference type="EMBL" id="KAK5779643.1"/>
    </source>
</evidence>
<evidence type="ECO:0000259" key="2">
    <source>
        <dbReference type="Pfam" id="PF09830"/>
    </source>
</evidence>
<dbReference type="InterPro" id="IPR019200">
    <property type="entry name" value="ATP_adenylylTrfase_C"/>
</dbReference>
<dbReference type="GO" id="GO:0009117">
    <property type="term" value="P:nucleotide metabolic process"/>
    <property type="evidence" value="ECO:0007669"/>
    <property type="project" value="InterPro"/>
</dbReference>
<proteinExistence type="predicted"/>
<dbReference type="InterPro" id="IPR043171">
    <property type="entry name" value="Ap4A_phos1/2-like"/>
</dbReference>
<comment type="caution">
    <text evidence="4">The sequence shown here is derived from an EMBL/GenBank/DDBJ whole genome shotgun (WGS) entry which is preliminary data.</text>
</comment>
<dbReference type="PANTHER" id="PTHR38420:SF1">
    <property type="entry name" value="PUTATIVE (AFU_ORTHOLOGUE AFUA_5G14690)-RELATED"/>
    <property type="match status" value="1"/>
</dbReference>
<dbReference type="Proteomes" id="UP001306508">
    <property type="component" value="Unassembled WGS sequence"/>
</dbReference>
<dbReference type="SUPFAM" id="SSF54197">
    <property type="entry name" value="HIT-like"/>
    <property type="match status" value="1"/>
</dbReference>
<dbReference type="Pfam" id="PF19327">
    <property type="entry name" value="Ap4A_phos_N"/>
    <property type="match status" value="1"/>
</dbReference>
<feature type="domain" description="Ap4A phosphorylase 1/2 N-terminal" evidence="3">
    <location>
        <begin position="10"/>
        <end position="160"/>
    </location>
</feature>
<dbReference type="Gene3D" id="3.30.428.70">
    <property type="match status" value="1"/>
</dbReference>
<name>A0AAN7WMH0_9SACH</name>
<dbReference type="Pfam" id="PF09830">
    <property type="entry name" value="ATP_transf"/>
    <property type="match status" value="1"/>
</dbReference>
<gene>
    <name evidence="4" type="ORF">RI543_003535</name>
</gene>
<protein>
    <recommendedName>
        <fullName evidence="6">ATP adenylyltransferase</fullName>
    </recommendedName>
</protein>
<sequence length="311" mass="35613">MLAKDIKGLIQSKYAEARENKALFFNDGDTSTKCNSENGMMYWIRFVPTLLTKPEKGDTPANSDPLGKHEPELLVLQDMDVVEREYKLVLNKFPIMPNHSLLITNAYKHQNDMLIPSDLSKCYALLQQVDTATERHFIIFNCGPESGSSQNHKHLQLLQFLDGFVPFQDRLCNDIEPFLPSMKLPPLQDKFVSFAHFVVPLPELPTEEYLMTCYISLFEHILAFVKDNNEKNEPPVSYNFILTKEWMCLVPRSSIRAQTLPVGFNSIGYLGLVIIKEEDTLLKVKENPDIIDTLLLECGFPNAMKLKHQTF</sequence>
<reference evidence="5" key="1">
    <citation type="submission" date="2023-07" db="EMBL/GenBank/DDBJ databases">
        <title>A draft genome of Kazachstania heterogenica Y-27499.</title>
        <authorList>
            <person name="Donic C."/>
            <person name="Kralova J.S."/>
            <person name="Fidel L."/>
            <person name="Ben-Dor S."/>
            <person name="Jung S."/>
        </authorList>
    </citation>
    <scope>NUCLEOTIDE SEQUENCE [LARGE SCALE GENOMIC DNA]</scope>
    <source>
        <strain evidence="5">Y27499</strain>
    </source>
</reference>